<evidence type="ECO:0000313" key="1">
    <source>
        <dbReference type="EMBL" id="KAH0914160.1"/>
    </source>
</evidence>
<gene>
    <name evidence="1" type="ORF">HID58_028606</name>
</gene>
<evidence type="ECO:0000313" key="2">
    <source>
        <dbReference type="Proteomes" id="UP000824890"/>
    </source>
</evidence>
<name>A0ABQ8CAT5_BRANA</name>
<proteinExistence type="predicted"/>
<reference evidence="1 2" key="1">
    <citation type="submission" date="2021-05" db="EMBL/GenBank/DDBJ databases">
        <title>Genome Assembly of Synthetic Allotetraploid Brassica napus Reveals Homoeologous Exchanges between Subgenomes.</title>
        <authorList>
            <person name="Davis J.T."/>
        </authorList>
    </citation>
    <scope>NUCLEOTIDE SEQUENCE [LARGE SCALE GENOMIC DNA]</scope>
    <source>
        <strain evidence="2">cv. Da-Ae</strain>
        <tissue evidence="1">Seedling</tissue>
    </source>
</reference>
<keyword evidence="2" id="KW-1185">Reference proteome</keyword>
<sequence>MLALISSINVESLLKLISDSLLKGQHDLKSRAFIVQFGSCKFPENVKILPTKRFFAKPQPFLSIFLSLEINVIKGRKSAARMEKMGMMEESIATASILLTQTQTFRRYDGSSHDYLVSSFTALAACSSRNA</sequence>
<comment type="caution">
    <text evidence="1">The sequence shown here is derived from an EMBL/GenBank/DDBJ whole genome shotgun (WGS) entry which is preliminary data.</text>
</comment>
<accession>A0ABQ8CAT5</accession>
<organism evidence="1 2">
    <name type="scientific">Brassica napus</name>
    <name type="common">Rape</name>
    <dbReference type="NCBI Taxonomy" id="3708"/>
    <lineage>
        <taxon>Eukaryota</taxon>
        <taxon>Viridiplantae</taxon>
        <taxon>Streptophyta</taxon>
        <taxon>Embryophyta</taxon>
        <taxon>Tracheophyta</taxon>
        <taxon>Spermatophyta</taxon>
        <taxon>Magnoliopsida</taxon>
        <taxon>eudicotyledons</taxon>
        <taxon>Gunneridae</taxon>
        <taxon>Pentapetalae</taxon>
        <taxon>rosids</taxon>
        <taxon>malvids</taxon>
        <taxon>Brassicales</taxon>
        <taxon>Brassicaceae</taxon>
        <taxon>Brassiceae</taxon>
        <taxon>Brassica</taxon>
    </lineage>
</organism>
<protein>
    <submittedName>
        <fullName evidence="1">Uncharacterized protein</fullName>
    </submittedName>
</protein>
<dbReference type="Proteomes" id="UP000824890">
    <property type="component" value="Unassembled WGS sequence"/>
</dbReference>
<dbReference type="EMBL" id="JAGKQM010000008">
    <property type="protein sequence ID" value="KAH0914160.1"/>
    <property type="molecule type" value="Genomic_DNA"/>
</dbReference>